<evidence type="ECO:0000256" key="3">
    <source>
        <dbReference type="ARBA" id="ARBA00023125"/>
    </source>
</evidence>
<keyword evidence="7" id="KW-1185">Reference proteome</keyword>
<comment type="caution">
    <text evidence="6">The sequence shown here is derived from an EMBL/GenBank/DDBJ whole genome shotgun (WGS) entry which is preliminary data.</text>
</comment>
<comment type="similarity">
    <text evidence="1">Belongs to the LysR transcriptional regulatory family.</text>
</comment>
<keyword evidence="2" id="KW-0805">Transcription regulation</keyword>
<dbReference type="SUPFAM" id="SSF53850">
    <property type="entry name" value="Periplasmic binding protein-like II"/>
    <property type="match status" value="1"/>
</dbReference>
<dbReference type="InterPro" id="IPR036388">
    <property type="entry name" value="WH-like_DNA-bd_sf"/>
</dbReference>
<evidence type="ECO:0000256" key="2">
    <source>
        <dbReference type="ARBA" id="ARBA00023015"/>
    </source>
</evidence>
<dbReference type="Gene3D" id="1.10.10.10">
    <property type="entry name" value="Winged helix-like DNA-binding domain superfamily/Winged helix DNA-binding domain"/>
    <property type="match status" value="1"/>
</dbReference>
<dbReference type="InterPro" id="IPR000847">
    <property type="entry name" value="LysR_HTH_N"/>
</dbReference>
<organism evidence="6 7">
    <name type="scientific">Deinococcus cellulosilyticus (strain DSM 18568 / NBRC 106333 / KACC 11606 / 5516J-15)</name>
    <dbReference type="NCBI Taxonomy" id="1223518"/>
    <lineage>
        <taxon>Bacteria</taxon>
        <taxon>Thermotogati</taxon>
        <taxon>Deinococcota</taxon>
        <taxon>Deinococci</taxon>
        <taxon>Deinococcales</taxon>
        <taxon>Deinococcaceae</taxon>
        <taxon>Deinococcus</taxon>
    </lineage>
</organism>
<keyword evidence="3" id="KW-0238">DNA-binding</keyword>
<dbReference type="InterPro" id="IPR005119">
    <property type="entry name" value="LysR_subst-bd"/>
</dbReference>
<name>A0A511NAI5_DEIC1</name>
<dbReference type="PROSITE" id="PS50931">
    <property type="entry name" value="HTH_LYSR"/>
    <property type="match status" value="1"/>
</dbReference>
<dbReference type="Pfam" id="PF00126">
    <property type="entry name" value="HTH_1"/>
    <property type="match status" value="1"/>
</dbReference>
<reference evidence="6 7" key="1">
    <citation type="submission" date="2019-07" db="EMBL/GenBank/DDBJ databases">
        <title>Whole genome shotgun sequence of Deinococcus cellulosilyticus NBRC 106333.</title>
        <authorList>
            <person name="Hosoyama A."/>
            <person name="Uohara A."/>
            <person name="Ohji S."/>
            <person name="Ichikawa N."/>
        </authorList>
    </citation>
    <scope>NUCLEOTIDE SEQUENCE [LARGE SCALE GENOMIC DNA]</scope>
    <source>
        <strain evidence="6 7">NBRC 106333</strain>
    </source>
</reference>
<proteinExistence type="inferred from homology"/>
<dbReference type="SUPFAM" id="SSF46785">
    <property type="entry name" value="Winged helix' DNA-binding domain"/>
    <property type="match status" value="1"/>
</dbReference>
<protein>
    <submittedName>
        <fullName evidence="6">LysR family transcriptional regulator</fullName>
    </submittedName>
</protein>
<accession>A0A511NAI5</accession>
<evidence type="ECO:0000256" key="4">
    <source>
        <dbReference type="ARBA" id="ARBA00023163"/>
    </source>
</evidence>
<dbReference type="Gene3D" id="3.40.190.290">
    <property type="match status" value="1"/>
</dbReference>
<dbReference type="AlphaFoldDB" id="A0A511NAI5"/>
<gene>
    <name evidence="6" type="ORF">DC3_51430</name>
</gene>
<dbReference type="GO" id="GO:0000976">
    <property type="term" value="F:transcription cis-regulatory region binding"/>
    <property type="evidence" value="ECO:0007669"/>
    <property type="project" value="TreeGrafter"/>
</dbReference>
<dbReference type="InterPro" id="IPR036390">
    <property type="entry name" value="WH_DNA-bd_sf"/>
</dbReference>
<dbReference type="PRINTS" id="PR00039">
    <property type="entry name" value="HTHLYSR"/>
</dbReference>
<feature type="domain" description="HTH lysR-type" evidence="5">
    <location>
        <begin position="4"/>
        <end position="61"/>
    </location>
</feature>
<dbReference type="PANTHER" id="PTHR30126:SF98">
    <property type="entry name" value="HTH-TYPE TRANSCRIPTIONAL ACTIVATOR BAUR"/>
    <property type="match status" value="1"/>
</dbReference>
<evidence type="ECO:0000313" key="6">
    <source>
        <dbReference type="EMBL" id="GEM49508.1"/>
    </source>
</evidence>
<evidence type="ECO:0000256" key="1">
    <source>
        <dbReference type="ARBA" id="ARBA00009437"/>
    </source>
</evidence>
<evidence type="ECO:0000259" key="5">
    <source>
        <dbReference type="PROSITE" id="PS50931"/>
    </source>
</evidence>
<dbReference type="Pfam" id="PF03466">
    <property type="entry name" value="LysR_substrate"/>
    <property type="match status" value="1"/>
</dbReference>
<sequence length="294" mass="33395">MAFLNYHHLRYFWAVAQEGNLTRAAEKLHLSQSALSVQLRKLEEQLGHNLFERENRKLTLTEVGRIVLDYAETIFKTGDELQNLLRSGQASNRQVLRVGAVATLSRNFQLDFLKPVMGRTDLELVVRSGTLRELLSQLDAHTLDLVLSNMPVPRDAENLWHSHLLAQQRVSLVRKPAPDAQPFQFPEDLRTVPIVLPSLQSDLRREFDLILEQAGIRPTILAEVDDMAMLRLLARETPGVTLVPPVVVQDELRTGALVECCKIRDLQENFYAITQSRRFPNPLVAELIQAIKAD</sequence>
<dbReference type="Proteomes" id="UP000321306">
    <property type="component" value="Unassembled WGS sequence"/>
</dbReference>
<dbReference type="RefSeq" id="WP_146890194.1">
    <property type="nucleotide sequence ID" value="NZ_BJXB01000036.1"/>
</dbReference>
<dbReference type="PANTHER" id="PTHR30126">
    <property type="entry name" value="HTH-TYPE TRANSCRIPTIONAL REGULATOR"/>
    <property type="match status" value="1"/>
</dbReference>
<evidence type="ECO:0000313" key="7">
    <source>
        <dbReference type="Proteomes" id="UP000321306"/>
    </source>
</evidence>
<dbReference type="FunFam" id="1.10.10.10:FF:000001">
    <property type="entry name" value="LysR family transcriptional regulator"/>
    <property type="match status" value="1"/>
</dbReference>
<keyword evidence="4" id="KW-0804">Transcription</keyword>
<dbReference type="OrthoDB" id="9803735at2"/>
<dbReference type="GO" id="GO:0003700">
    <property type="term" value="F:DNA-binding transcription factor activity"/>
    <property type="evidence" value="ECO:0007669"/>
    <property type="project" value="InterPro"/>
</dbReference>
<dbReference type="EMBL" id="BJXB01000036">
    <property type="protein sequence ID" value="GEM49508.1"/>
    <property type="molecule type" value="Genomic_DNA"/>
</dbReference>